<proteinExistence type="predicted"/>
<name>A0ACC8XAR5_9FIRM</name>
<accession>A0ACC8XAR5</accession>
<organism evidence="1 2">
    <name type="scientific">Candidatus Epulonipiscium fishelsonii</name>
    <dbReference type="NCBI Taxonomy" id="77094"/>
    <lineage>
        <taxon>Bacteria</taxon>
        <taxon>Bacillati</taxon>
        <taxon>Bacillota</taxon>
        <taxon>Clostridia</taxon>
        <taxon>Lachnospirales</taxon>
        <taxon>Lachnospiraceae</taxon>
        <taxon>Candidatus Epulonipiscium</taxon>
    </lineage>
</organism>
<protein>
    <submittedName>
        <fullName evidence="1">Aldehyde ferredoxin oxidoreductase</fullName>
    </submittedName>
</protein>
<keyword evidence="2" id="KW-1185">Reference proteome</keyword>
<sequence>MTYGFTGKLLRVNLTNGTVSVEDSSKYNSYLGGAGTGNRIIYDEVPLGTKPYDEANKVVFAVGPSTGTSAPCSGRTTITSLSTFTKGNAVVHAHIGGEVAQHMKASGYDIFIIEGKASTPVYIKIADDDVTIEDATKLWGKTTRETSIEIMKELGKPFTVTSIGLAGENMVNLACVINAANHCAGAGVGAIFGSKNLKAVAMYGTGAVHVADPAKVLQLNEYVMKDLIGANNNHVVPSTERPWAEYSHPKSRWTGRPGLTWGAAEGGPVDTGDSIPGDINTVGYRTQKSVFDHGAVAEKYTVKMTGCTSCPIRCSSTVHLPELEKEGYVSAVSNTCMPNFMWSVILSKFKDYVEEGDGKFYANIAAMSTADDLGLWDNYGELPKTIAYFIKNGYLEKILPAEEFAALRWDLYEAGDAGFIKDIMYKISTKSGEIANLALGAYFVAEKYKDVVGEDYLNAKAVSVMMKNGSSKHHGNECAAQVGALTNIFYNRDCMTHTVINIVGSGLPYQVQKRIIDGLFGEGAIDMPAKYTAMNESKAKFAKFGIVRQSLHDSFTLCNWVWPLTFSPLKARNYEGDLSVEAQYMTAVTGENWSKEKLDDAAEKAIQLLRAMTVMAYGTVDMYNEHDQFNDWVYDDDPDVAAFTEGTVKMDREDMKIAYKMMYKEMGWDEETGAPTRSTLEKFDLKDIADKLEEMNLLP</sequence>
<comment type="caution">
    <text evidence="1">The sequence shown here is derived from an EMBL/GenBank/DDBJ whole genome shotgun (WGS) entry which is preliminary data.</text>
</comment>
<evidence type="ECO:0000313" key="2">
    <source>
        <dbReference type="Proteomes" id="UP000188605"/>
    </source>
</evidence>
<evidence type="ECO:0000313" key="1">
    <source>
        <dbReference type="EMBL" id="ONI39436.1"/>
    </source>
</evidence>
<dbReference type="EMBL" id="LJDB01000064">
    <property type="protein sequence ID" value="ONI39436.1"/>
    <property type="molecule type" value="Genomic_DNA"/>
</dbReference>
<dbReference type="Proteomes" id="UP000188605">
    <property type="component" value="Unassembled WGS sequence"/>
</dbReference>
<gene>
    <name evidence="1" type="ORF">AN396_08510</name>
</gene>
<reference evidence="1" key="1">
    <citation type="submission" date="2016-08" db="EMBL/GenBank/DDBJ databases">
        <authorList>
            <person name="Ngugi D.K."/>
            <person name="Miyake S."/>
            <person name="Stingl U."/>
        </authorList>
    </citation>
    <scope>NUCLEOTIDE SEQUENCE</scope>
    <source>
        <strain evidence="1">SCG-B11WGA-EpuloA1</strain>
    </source>
</reference>